<dbReference type="PANTHER" id="PTHR48207:SF3">
    <property type="entry name" value="SUCCINATE--HYDROXYMETHYLGLUTARATE COA-TRANSFERASE"/>
    <property type="match status" value="1"/>
</dbReference>
<reference evidence="2" key="1">
    <citation type="submission" date="2021-02" db="EMBL/GenBank/DDBJ databases">
        <title>Skermanella TT6 skin isolate.</title>
        <authorList>
            <person name="Lee K."/>
            <person name="Ganzorig M."/>
        </authorList>
    </citation>
    <scope>NUCLEOTIDE SEQUENCE</scope>
    <source>
        <strain evidence="2">TT6</strain>
    </source>
</reference>
<dbReference type="EMBL" id="CP067421">
    <property type="protein sequence ID" value="QQP93052.1"/>
    <property type="molecule type" value="Genomic_DNA"/>
</dbReference>
<keyword evidence="3" id="KW-1185">Reference proteome</keyword>
<geneLocation type="plasmid" evidence="2 3">
    <name>pTT6-1</name>
</geneLocation>
<keyword evidence="1 2" id="KW-0808">Transferase</keyword>
<dbReference type="Gene3D" id="3.30.1540.10">
    <property type="entry name" value="formyl-coa transferase, domain 3"/>
    <property type="match status" value="1"/>
</dbReference>
<protein>
    <submittedName>
        <fullName evidence="2">CoA transferase</fullName>
    </submittedName>
</protein>
<dbReference type="Pfam" id="PF02515">
    <property type="entry name" value="CoA_transf_3"/>
    <property type="match status" value="1"/>
</dbReference>
<sequence length="398" mass="43554">MPHYDENSRGPLDGVRILDLSRLVAGNMVTHVLADQGADVIKVEHPQKGDDLRNWRVEGVEIYWKVYSRNKRSMALDIKTDGGKDILLRLVETADVVVENFVPGTLERWGLGPDALHRRNPGLVILRISGWGQTGPYARRPGFGTLVEAMSGYAHLNGFPDRPPVLPPLAMADMVAGLYGSSAVLAALRHAVRGEKGGQVIDLSLFEPIFSMIGAEAAQYRLTGVPSNRAGNQSTHTAPRNVYLCSDGKYVAMSGSMQSMAERIFTTIGRPELIADPRFRTNDDRVRHRDELDLIIGAVIATRTQEQNLDLFEAAGVTVGPVCSIADLVDHPFVRGREVIVELPDEDMGTLPMHNVIPRMSGTPGGMRRPAPRLGQHNAEILAELGAAMAPREREMPV</sequence>
<dbReference type="Proteomes" id="UP000595197">
    <property type="component" value="Plasmid pTT6-1"/>
</dbReference>
<dbReference type="SUPFAM" id="SSF89796">
    <property type="entry name" value="CoA-transferase family III (CaiB/BaiF)"/>
    <property type="match status" value="1"/>
</dbReference>
<proteinExistence type="predicted"/>
<dbReference type="RefSeq" id="WP_201082410.1">
    <property type="nucleotide sequence ID" value="NZ_CP067421.1"/>
</dbReference>
<dbReference type="Gene3D" id="3.40.50.10540">
    <property type="entry name" value="Crotonobetainyl-coa:carnitine coa-transferase, domain 1"/>
    <property type="match status" value="1"/>
</dbReference>
<dbReference type="GO" id="GO:0016740">
    <property type="term" value="F:transferase activity"/>
    <property type="evidence" value="ECO:0007669"/>
    <property type="project" value="UniProtKB-KW"/>
</dbReference>
<dbReference type="InterPro" id="IPR003673">
    <property type="entry name" value="CoA-Trfase_fam_III"/>
</dbReference>
<name>A0ABX7BF92_9PROT</name>
<evidence type="ECO:0000313" key="2">
    <source>
        <dbReference type="EMBL" id="QQP93052.1"/>
    </source>
</evidence>
<dbReference type="InterPro" id="IPR023606">
    <property type="entry name" value="CoA-Trfase_III_dom_1_sf"/>
</dbReference>
<dbReference type="PANTHER" id="PTHR48207">
    <property type="entry name" value="SUCCINATE--HYDROXYMETHYLGLUTARATE COA-TRANSFERASE"/>
    <property type="match status" value="1"/>
</dbReference>
<accession>A0ABX7BF92</accession>
<gene>
    <name evidence="2" type="ORF">IGS68_28220</name>
</gene>
<dbReference type="InterPro" id="IPR050483">
    <property type="entry name" value="CoA-transferase_III_domain"/>
</dbReference>
<evidence type="ECO:0000256" key="1">
    <source>
        <dbReference type="ARBA" id="ARBA00022679"/>
    </source>
</evidence>
<keyword evidence="2" id="KW-0614">Plasmid</keyword>
<dbReference type="InterPro" id="IPR044855">
    <property type="entry name" value="CoA-Trfase_III_dom3_sf"/>
</dbReference>
<organism evidence="2 3">
    <name type="scientific">Skermanella cutis</name>
    <dbReference type="NCBI Taxonomy" id="2775420"/>
    <lineage>
        <taxon>Bacteria</taxon>
        <taxon>Pseudomonadati</taxon>
        <taxon>Pseudomonadota</taxon>
        <taxon>Alphaproteobacteria</taxon>
        <taxon>Rhodospirillales</taxon>
        <taxon>Azospirillaceae</taxon>
        <taxon>Skermanella</taxon>
    </lineage>
</organism>
<evidence type="ECO:0000313" key="3">
    <source>
        <dbReference type="Proteomes" id="UP000595197"/>
    </source>
</evidence>